<feature type="domain" description="MBG" evidence="2">
    <location>
        <begin position="3707"/>
        <end position="3778"/>
    </location>
</feature>
<feature type="domain" description="MBG" evidence="2">
    <location>
        <begin position="4643"/>
        <end position="4713"/>
    </location>
</feature>
<feature type="domain" description="MBG" evidence="2">
    <location>
        <begin position="2693"/>
        <end position="2764"/>
    </location>
</feature>
<dbReference type="InterPro" id="IPR011889">
    <property type="entry name" value="Liste_lipo_26"/>
</dbReference>
<dbReference type="InterPro" id="IPR011050">
    <property type="entry name" value="Pectin_lyase_fold/virulence"/>
</dbReference>
<dbReference type="NCBIfam" id="TIGR02167">
    <property type="entry name" value="Liste_lipo_26"/>
    <property type="match status" value="25"/>
</dbReference>
<feature type="domain" description="MBG" evidence="2">
    <location>
        <begin position="3317"/>
        <end position="3388"/>
    </location>
</feature>
<feature type="chain" id="PRO_5045527044" evidence="1">
    <location>
        <begin position="27"/>
        <end position="5054"/>
    </location>
</feature>
<feature type="domain" description="MBG" evidence="2">
    <location>
        <begin position="3239"/>
        <end position="3310"/>
    </location>
</feature>
<evidence type="ECO:0000256" key="1">
    <source>
        <dbReference type="SAM" id="SignalP"/>
    </source>
</evidence>
<dbReference type="InterPro" id="IPR041286">
    <property type="entry name" value="MBG_2"/>
</dbReference>
<name>A0ABT8CUP0_9FLAO</name>
<evidence type="ECO:0000313" key="3">
    <source>
        <dbReference type="EMBL" id="MDN3708223.1"/>
    </source>
</evidence>
<feature type="domain" description="MBG" evidence="2">
    <location>
        <begin position="4097"/>
        <end position="4168"/>
    </location>
</feature>
<feature type="domain" description="MBG" evidence="2">
    <location>
        <begin position="4565"/>
        <end position="4636"/>
    </location>
</feature>
<dbReference type="Gene3D" id="2.40.10.10">
    <property type="entry name" value="Trypsin-like serine proteases"/>
    <property type="match status" value="1"/>
</dbReference>
<dbReference type="InterPro" id="IPR025667">
    <property type="entry name" value="SprB_repeat"/>
</dbReference>
<feature type="domain" description="MBG" evidence="2">
    <location>
        <begin position="4019"/>
        <end position="4090"/>
    </location>
</feature>
<organism evidence="3 4">
    <name type="scientific">Paenimyroides ceti</name>
    <dbReference type="NCBI Taxonomy" id="395087"/>
    <lineage>
        <taxon>Bacteria</taxon>
        <taxon>Pseudomonadati</taxon>
        <taxon>Bacteroidota</taxon>
        <taxon>Flavobacteriia</taxon>
        <taxon>Flavobacteriales</taxon>
        <taxon>Flavobacteriaceae</taxon>
        <taxon>Paenimyroides</taxon>
    </lineage>
</organism>
<feature type="domain" description="MBG" evidence="2">
    <location>
        <begin position="3473"/>
        <end position="3544"/>
    </location>
</feature>
<feature type="signal peptide" evidence="1">
    <location>
        <begin position="1"/>
        <end position="26"/>
    </location>
</feature>
<dbReference type="InterPro" id="IPR043504">
    <property type="entry name" value="Peptidase_S1_PA_chymotrypsin"/>
</dbReference>
<accession>A0ABT8CUP0</accession>
<feature type="domain" description="MBG" evidence="2">
    <location>
        <begin position="3551"/>
        <end position="3622"/>
    </location>
</feature>
<reference evidence="4" key="1">
    <citation type="journal article" date="2019" name="Int. J. Syst. Evol. Microbiol.">
        <title>The Global Catalogue of Microorganisms (GCM) 10K type strain sequencing project: providing services to taxonomists for standard genome sequencing and annotation.</title>
        <authorList>
            <consortium name="The Broad Institute Genomics Platform"/>
            <consortium name="The Broad Institute Genome Sequencing Center for Infectious Disease"/>
            <person name="Wu L."/>
            <person name="Ma J."/>
        </authorList>
    </citation>
    <scope>NUCLEOTIDE SEQUENCE [LARGE SCALE GENOMIC DNA]</scope>
    <source>
        <strain evidence="4">CECT 7184</strain>
    </source>
</reference>
<feature type="domain" description="MBG" evidence="2">
    <location>
        <begin position="3395"/>
        <end position="3466"/>
    </location>
</feature>
<feature type="domain" description="MBG" evidence="2">
    <location>
        <begin position="4487"/>
        <end position="4558"/>
    </location>
</feature>
<feature type="domain" description="MBG" evidence="2">
    <location>
        <begin position="1301"/>
        <end position="1371"/>
    </location>
</feature>
<feature type="domain" description="MBG" evidence="2">
    <location>
        <begin position="2927"/>
        <end position="2998"/>
    </location>
</feature>
<protein>
    <submittedName>
        <fullName evidence="3">MBG domain-containing protein</fullName>
    </submittedName>
</protein>
<feature type="domain" description="MBG" evidence="2">
    <location>
        <begin position="3005"/>
        <end position="3076"/>
    </location>
</feature>
<feature type="domain" description="MBG" evidence="2">
    <location>
        <begin position="4331"/>
        <end position="4402"/>
    </location>
</feature>
<keyword evidence="1" id="KW-0732">Signal</keyword>
<proteinExistence type="predicted"/>
<evidence type="ECO:0000259" key="2">
    <source>
        <dbReference type="Pfam" id="PF18676"/>
    </source>
</evidence>
<dbReference type="Pfam" id="PF13573">
    <property type="entry name" value="SprB"/>
    <property type="match status" value="1"/>
</dbReference>
<feature type="domain" description="MBG" evidence="2">
    <location>
        <begin position="659"/>
        <end position="731"/>
    </location>
</feature>
<dbReference type="Proteomes" id="UP001242368">
    <property type="component" value="Unassembled WGS sequence"/>
</dbReference>
<feature type="domain" description="MBG" evidence="2">
    <location>
        <begin position="2616"/>
        <end position="2687"/>
    </location>
</feature>
<keyword evidence="4" id="KW-1185">Reference proteome</keyword>
<comment type="caution">
    <text evidence="3">The sequence shown here is derived from an EMBL/GenBank/DDBJ whole genome shotgun (WGS) entry which is preliminary data.</text>
</comment>
<feature type="domain" description="MBG" evidence="2">
    <location>
        <begin position="3083"/>
        <end position="3154"/>
    </location>
</feature>
<feature type="domain" description="MBG" evidence="2">
    <location>
        <begin position="1971"/>
        <end position="2042"/>
    </location>
</feature>
<feature type="domain" description="MBG" evidence="2">
    <location>
        <begin position="3629"/>
        <end position="3700"/>
    </location>
</feature>
<feature type="domain" description="MBG" evidence="2">
    <location>
        <begin position="4253"/>
        <end position="4324"/>
    </location>
</feature>
<dbReference type="SUPFAM" id="SSF51126">
    <property type="entry name" value="Pectin lyase-like"/>
    <property type="match status" value="1"/>
</dbReference>
<dbReference type="EMBL" id="JAUFQU010000001">
    <property type="protein sequence ID" value="MDN3708223.1"/>
    <property type="molecule type" value="Genomic_DNA"/>
</dbReference>
<feature type="domain" description="MBG" evidence="2">
    <location>
        <begin position="3941"/>
        <end position="4012"/>
    </location>
</feature>
<feature type="domain" description="MBG" evidence="2">
    <location>
        <begin position="3785"/>
        <end position="3856"/>
    </location>
</feature>
<dbReference type="Pfam" id="PF18676">
    <property type="entry name" value="MBG_2"/>
    <property type="match status" value="30"/>
</dbReference>
<sequence length="5054" mass="538304">MKKTNSTNIIKTLLLLLLLFSINSFGATRTLIGGNKHVTHKSIENTALKTNKEPVDLPDPSKATTRSLANISANTCKSIAGKNSMPVRVVAVPAGISTASSSITAKAVYNYTTDANGILYVKKGATGTGDTWNNAMGELADALRFAKINNAVSTNPQVKQIWVAGGTYTPMYSPADNNFGTPDAQNNAFLLVKDVKLYGGFAGTETSLGQRDLSIAANKSILSGDLDHDGTASSNDACHVLISVRNTSTDELNGFTITGGNASNTTSSITVDGLTIEQDSGAGIYNRSSFIQISNCSFTGNLAADYGGAIYNIQSSSNITKSTFSANKANTSGGAIYNFQSSSPVIADCTFAGNTATNGGAIYNNQSHPKIANSIFRANMANRAGAIFNSDSGPKIYNTLFAKNNALTSGGGAIYHNNNGPGNGFTLANCIVYGNTGGTTSWAGGIHSTLGCNIYNSVVWGNQGGQLTGSVATKNSLVQGFSSTADGNLDATNINVAELFNNPNGADGILGTADDNFNLIAGSPLIEKGDNTLYTSIGGNLSTDKDLAGNARFQGTKIDIGAFEMTLLPQTITATDMTKTYGDTPFVPTATASSGLEVSYLTSDNSIAEPFQDTADGNKWKLKIKRAGQVNVRAKQAGDATYNPAPDVFFTLTIEKAPITITAHAKSKESGAADPVLTYTTNGLLNGDTPQTIFFGTLQRTIGEAAGTYPITQGTLVAANYTISYTGADFTITNAPGDFITVWDMTKVSTGTNISINITTLPSPNNKVRYFWTAPDGSYNSGTVTTSGNHVITTIPANKPRITLHIKPENLASVVIFNDPRIIDVAQWGTAEWRTMQSAFLVCPNLNITATDIPDLSRVTDMRNMFADCSSLNGPANIGSWNTSNVTNMIQLFGRATRFNQDISNWDTQNVTTMAYMFREARAFNQNIGNWDTSNVTDMEAMFENASVFNQDISNWNTANVTNMSKMFSSALVFNQNIGNWNTSKVTNMEGMFQYTGAFNGDISSWNTANVTNMWGMFYSTGAFNQNIGNWDTSNVTFMGGMFWNAQAFNQDISSWNTSKVTSMAYMFADNSVFNKDIGNWNTANVTNMSYMFRANQAFNKDIGNWNTANVTNMAFMFYGASLFNQNIGGWQLNPAVNMTNMLSYSSMDCQNYSFTLNGWANNPNTPSGRNLGSVGRQYGTNAVPARTVLTGTKGWTITGDSPSGQSCGFDQTITATDMVKTYGDVPFVSTATASSGLEVSYVSADNSIAEAFQDNTDGNKWKIKIKKAGQVNITVKQPGNATYNPAADVIFKLTINKAALTVTANTLSKEYGTTDPALTYTTTGLVNNDDQTALTGALSRAAGEAVGTYAISQGTLGGENYTIAYTAASFSITAATGDFVTVWDMSKPNSGNTIMFYPTISPGQSVDYFWMASGGSTGNGTIAAGTYEVNISGLPANEIITLNLKPKHLKAIKIRDAQSISVPFLLTDVLQWGTAQWTTMDSMFLGCSNLNITATDVPDLSWVTDMFSMFSQCTILNGPANINSWNTTNVTRMRGMFYEAPAFNQPVGNWNTEKVTDMGYMFFGASAFNQDIGSWNTQNVTDMSYMFYGASSFNQPIGNWNTVKVANMSFMFHNALVFNQNIGNWNTSQVTNMNSLFSNAKAFNQNINNWDTQKVVTMNNMFRDARVFNQDISSWNTQKVTDMSLMFNGAVAFNQNIGNWNTSQVTKMSGMFNGAVSFNQNIGNWNTSQVTNMNGMFYEATAFNQPVDSWNTANVTDMAFMFSNTKAFNQDINSWDMVKVTNMAYMFSHAKAFNQNIGNWKLNPVVNMAKMLDNSGMDCQNYSFTLQGWANNANTPSGRNLGSVGRQYGTNAVPARTLLTNTKGWTITGDSPSGQSCGLDQTITAADITKTYGDVAFVPTATASSGLEVSYVSTDNSIAEAFQDSADGNKWKLKIKKAGQVNITAQQPGNETYNPAPDVVFKLIINKAALAVTANALSKVYGTADPALTYTATVFVNNDDQTALTGTLSRAAGEAVGTYAITQGTLDAENYTIAYTGASFTITAATGDFVTVWDMSKYGSGNTIRFYPTISPGQSVDYFWMASGGSSGSGTIAAGTYEVNISGLPANEIITLNLKPTHLKAIKIIDQQPNPERLKLIDVTQWGTAQWSTMENAFMNCHNLNITATDVPDLSNVGDMSRMFQGCRSLNGPANIGAWNTANVTNMSNMFGGAFVFNQDISSWNTANVTNMSFMLAGAKAFNQNINGWNTSSVTDMSYMLNTAEAFNQPIGNWNTQNVTNMQGMFGFSPVFNKDISSWNTANVTNMSNMFGGAKAFNQNISTWNTAAVTDMSEMFANAEAFNQPIGNWNTAAVTNMYIMFAGAKNFNQDIGNWNTSAVTNMSGMFDSATAFNKPIGSWNITAVTDMHGMFNYASSFNQDLSQWDISSVLRMGYMFVNATAFNQNIGNWQLNPNADMTNMLNLSGMDCQNYSLTLNGWANNPNIPSGRNFGASYKQYGTNAETARDFLINTKGWTITGDSPSGQSCGLDQTITATDITKIYGDAAFVPTATASSGLEVSYTSADNSIAEAFQDTADGNKWKLKIKKAGQVDITAQQPGNETYNPAPDVVFRLTINKAPLTITANALSKEYGTADPALTYTATGLVNNDDQTALTGTLSRVAGEAVGIYAISQGTLNAENYTITYTGEDLTITKATLNIVAEAKSKVYGSADPILTYTVTGLENGDDQSIITGALTRVAGEAVGTYSIEQGTLSTTANYDITYTAADFNITKATLNIVAEAKSKVYGSADPVLTYTVTGLENGDDQSIITGALTRVAGEAVGTYEIQQGTLATTANYDITYTAADFNITKATLNIVAEAKSKVYGSADPALTYTVTGFENGDDQSIITGNLTRTAGENIGTYEIQQGTLATTANYDITYTAADFNITKATLNIVAEAKSKVYGSADPALTYTVTGLANGDDQSIITGALTRVAGENIGTYEIQQGTLATTANYDITYTTADFDITKATLIIRADDKSKVYGSVDPTLTYTVTGLENGDDQSIITGALTRVAGENIGTYEIQQGTLSTTANYDITYTAADFDITKATLNIVAEAKFKVYGSVDPALTYTVTGLANGDDQSIITGALTRVAGEAVGTYSIEQGTLSTTANYDITYTAADFNITKATLNIVAETKTKVYGSADPVLTYTVTGLANGDDQSIITGALTRVAGEAVGTYSIEKGTLSTTANYDITYTAADFDITKATLNIVAEAKSKVYGSVDPALTYTVTGLANGDDQSIITGALIRIAGENIGTYEIQQGTLTTTANYDITYTAADFNITKATLNIVAEAKTKVYGSVDPVLTYTVTGLANGDDQSIITGTLIRTAGENIGTYAIEQGTLGTSANYDITYTAADFDITKATLNIVAEAKSKGYGSVDPALTYTVTGFENGDDQNIITGALIRVAGEAVGTYSIEQGTLSTTANYDITYTAADFDITKATLNIVAEAKSKVYGSADPVLTYTVTGLENGDDQSIITGALSRTAGENIGTYAIEQGTLGTSANYDITYTAADFNITKATLNIVAEAKSKVYGSADPALTYTVTGLENGDDQSIINGVLTRVAGEAVGTYEIQQGTLATTANYDITYTAADFDITKATLNIVAEAKSKVYGSVDPALTYTVTGLANGDDQSIITGTLIRIAGENIGTYEIQQGTLATTANYDITYTAADFNITKATLNIVAEAKTKVYGTTDPTLTYTVTGLANGDDQSIITGALTRVAGEAVGTYSIEQATLATTANYNITYTAADFNITKATLNIVAEAKSKVYGSADPALTYTVTGLANGDDQSIITGALTRVAGENIGTYEIQQGTLATTANYDITYTAADFDITKATLNIVAEAKTKVYGSADPALTYTVTGLANGDDQSIITGALTRVAGEAVGTYSIEQGTLTTTANYDITYTAADFNITKATLNIVAEAKSKVYGSVDPALTYTVTGLANGDDQSIITGTLIRTAGEDIGTYEIQQGTLATTANYDITYTAADFDITKATLNIVAEAKSKVYGSVDPALTYTVTGFENGDDQSIITGALTRVAGEAVGTYEIQQGTLSTTANYDITYTAADFDITKATLNIVAEAKSKVYGSVDPALTYTVTGFENGDDQSIITGALTRVAGEAVGTYSIEQGTLATTANYDITYTAADFNITKATLNIVAEAKSKVYGSVDPALTYTVTGLENGDDQSIITGALTRVAGEAVGTYSIEQGTLSTTANYDITYTAADFDITKATLNIVAEAKTKVYGSVDPALTYTVTGLANGDDQSIITGNLTRTAGEAVGTYEIQQGTLATTANYDITYTAADFDITKATLNIVAEAKTKVYGSADPALTYTVTGLANGDDQSIITGALTRVAGEAVGTYSIEQGTLTTTANYDITYTAADFDITKATLNIVAEAKSKVYGSVDPALTYTVTGFENGDDQSIITGTLIRIAGENIGTYEIQQGTLTTTANYDITYTAADFNITKATLNIVAEAKSKVYGSVDPALTYTVTGFENGDDQSIITGALSRTAGENIGTYAIEQGTLGTSANYDITYTAADFDITKATLNIVAEAKSKVYGSADPALTYTVTGLENGDDQSIITGTLIRIAGENIGTYEIQQGTLTTTANYDITYTAADFNITKATLNIVAEAKTKVYGSADPALTYTVTGFENGDDQTVITGTLIRVAGEEEGTYAIEQGTLSADNYEIVYMGADFIIFKTFTIIVTHQTNVSCNGSADGSATVEVAGGTPEYSYSWSPYGGTEATASGLTSGIYIVTITDVNGVAITQEFTITEPPVVELPVTITFQTFCKEANPLIRDLVIEGSNIKWYATVSSSEELSENTALVDGMTYYATQTINGCESKDRAWVVISLKDPMPTPIGESDQEFGEGATVADLIIQPAAVIWYDTYENALENSNPLMASDELNDDVTYYAVAIGECYSLPFAVTVHILEGVQVHNGISTDGDGINDYLIIDNIQRFPDNKIIIYNRWGKEVWSTRNYDSNGNVFKGYAEGVKGFKNGEKLANGTYYYILQYLYERNGESKMVKKTGYLHLENN</sequence>
<feature type="domain" description="MBG" evidence="2">
    <location>
        <begin position="4409"/>
        <end position="4480"/>
    </location>
</feature>
<feature type="domain" description="MBG" evidence="2">
    <location>
        <begin position="2849"/>
        <end position="2920"/>
    </location>
</feature>
<dbReference type="Gene3D" id="3.30.160.710">
    <property type="match status" value="27"/>
</dbReference>
<dbReference type="Pfam" id="PF03382">
    <property type="entry name" value="DUF285"/>
    <property type="match status" value="5"/>
</dbReference>
<dbReference type="NCBIfam" id="NF041518">
    <property type="entry name" value="choice_anch_Q"/>
    <property type="match status" value="1"/>
</dbReference>
<dbReference type="RefSeq" id="WP_290364102.1">
    <property type="nucleotide sequence ID" value="NZ_JAUFQU010000001.1"/>
</dbReference>
<feature type="domain" description="MBG" evidence="2">
    <location>
        <begin position="3161"/>
        <end position="3232"/>
    </location>
</feature>
<feature type="domain" description="MBG" evidence="2">
    <location>
        <begin position="4175"/>
        <end position="4246"/>
    </location>
</feature>
<feature type="domain" description="MBG" evidence="2">
    <location>
        <begin position="2771"/>
        <end position="2842"/>
    </location>
</feature>
<gene>
    <name evidence="3" type="ORF">QW060_14020</name>
</gene>
<dbReference type="InterPro" id="IPR059226">
    <property type="entry name" value="Choice_anch_Q_dom"/>
</dbReference>
<feature type="domain" description="MBG" evidence="2">
    <location>
        <begin position="3863"/>
        <end position="3934"/>
    </location>
</feature>
<evidence type="ECO:0000313" key="4">
    <source>
        <dbReference type="Proteomes" id="UP001242368"/>
    </source>
</evidence>
<dbReference type="InterPro" id="IPR005046">
    <property type="entry name" value="DUF285"/>
</dbReference>
<dbReference type="Pfam" id="PF13585">
    <property type="entry name" value="CHU_C"/>
    <property type="match status" value="1"/>
</dbReference>